<sequence>MAENKMIESLPEVRAAVAALSPEDKKLLEAVQESPFRLTTPEQFREFAENVDYFVLEPGIRRLDDLGWSYLEQHMDIPLPPALREAIDPAPLRQAGHGGRSRVLYQPRLPLPFRGRVAA</sequence>
<dbReference type="Proteomes" id="UP001300871">
    <property type="component" value="Unassembled WGS sequence"/>
</dbReference>
<dbReference type="GeneID" id="57969696"/>
<dbReference type="RefSeq" id="WP_243133722.1">
    <property type="nucleotide sequence ID" value="NZ_CACRUA010000030.1"/>
</dbReference>
<dbReference type="EMBL" id="CACRUA010000030">
    <property type="protein sequence ID" value="VYU57655.1"/>
    <property type="molecule type" value="Genomic_DNA"/>
</dbReference>
<organism evidence="2">
    <name type="scientific">Clostridium symbiosum</name>
    <name type="common">Bacteroides symbiosus</name>
    <dbReference type="NCBI Taxonomy" id="1512"/>
    <lineage>
        <taxon>Bacteria</taxon>
        <taxon>Bacillati</taxon>
        <taxon>Bacillota</taxon>
        <taxon>Clostridia</taxon>
        <taxon>Lachnospirales</taxon>
        <taxon>Lachnospiraceae</taxon>
        <taxon>Otoolea</taxon>
    </lineage>
</organism>
<reference evidence="1" key="2">
    <citation type="submission" date="2023-01" db="EMBL/GenBank/DDBJ databases">
        <title>Human gut microbiome strain richness.</title>
        <authorList>
            <person name="Chen-Liaw A."/>
        </authorList>
    </citation>
    <scope>NUCLEOTIDE SEQUENCE</scope>
    <source>
        <strain evidence="1">B1_m1001713B170214d0_201011</strain>
    </source>
</reference>
<evidence type="ECO:0000313" key="1">
    <source>
        <dbReference type="EMBL" id="MDB1999002.1"/>
    </source>
</evidence>
<proteinExistence type="predicted"/>
<evidence type="ECO:0000313" key="2">
    <source>
        <dbReference type="EMBL" id="VYU57655.1"/>
    </source>
</evidence>
<name>A0A6N3G011_CLOSY</name>
<protein>
    <submittedName>
        <fullName evidence="2">Uncharacterized protein</fullName>
    </submittedName>
</protein>
<reference evidence="2" key="1">
    <citation type="submission" date="2019-11" db="EMBL/GenBank/DDBJ databases">
        <authorList>
            <person name="Feng L."/>
        </authorList>
    </citation>
    <scope>NUCLEOTIDE SEQUENCE</scope>
    <source>
        <strain evidence="2">CsymbiosumLFYP84</strain>
    </source>
</reference>
<gene>
    <name evidence="2" type="ORF">CSLFYP84_02782</name>
    <name evidence="1" type="ORF">PM006_02165</name>
</gene>
<dbReference type="EMBL" id="JAQLGM010000003">
    <property type="protein sequence ID" value="MDB1999002.1"/>
    <property type="molecule type" value="Genomic_DNA"/>
</dbReference>
<dbReference type="AlphaFoldDB" id="A0A6N3G011"/>
<accession>A0A6N3G011</accession>